<dbReference type="RefSeq" id="WP_193735691.1">
    <property type="nucleotide sequence ID" value="NZ_CP063304.1"/>
</dbReference>
<dbReference type="EMBL" id="CP063304">
    <property type="protein sequence ID" value="QOV19371.1"/>
    <property type="molecule type" value="Genomic_DNA"/>
</dbReference>
<keyword evidence="3" id="KW-1185">Reference proteome</keyword>
<dbReference type="InterPro" id="IPR017508">
    <property type="entry name" value="HipA_N1"/>
</dbReference>
<dbReference type="KEGG" id="bliq:INP51_15785"/>
<dbReference type="SUPFAM" id="SSF47413">
    <property type="entry name" value="lambda repressor-like DNA-binding domains"/>
    <property type="match status" value="1"/>
</dbReference>
<dbReference type="Proteomes" id="UP000593601">
    <property type="component" value="Chromosome"/>
</dbReference>
<dbReference type="Pfam" id="PF13657">
    <property type="entry name" value="Couple_hipA"/>
    <property type="match status" value="1"/>
</dbReference>
<proteinExistence type="predicted"/>
<sequence length="186" mass="21000">MEGEMLGGFKFPQEIAKDIALQEKKKRKKRKLTQVELSKRAGVSLASLKRFEQTGEISFVSLIKIADISPFSLPLDEKVFLPKSGNFEGIFGVFADSLPDGWGRLLVDRMLLSRGVSPVSVRPVQRLGIVGSTGMGALEYYPELLQLGEEDQMNFEQISRECEKISKKSKVYNFDKGQKTENFIYR</sequence>
<evidence type="ECO:0000313" key="2">
    <source>
        <dbReference type="EMBL" id="QOV19371.1"/>
    </source>
</evidence>
<feature type="domain" description="HTH cro/C1-type" evidence="1">
    <location>
        <begin position="24"/>
        <end position="53"/>
    </location>
</feature>
<evidence type="ECO:0000313" key="3">
    <source>
        <dbReference type="Proteomes" id="UP000593601"/>
    </source>
</evidence>
<dbReference type="AlphaFoldDB" id="A0A7M2RH62"/>
<organism evidence="2 3">
    <name type="scientific">Blautia liquoris</name>
    <dbReference type="NCBI Taxonomy" id="2779518"/>
    <lineage>
        <taxon>Bacteria</taxon>
        <taxon>Bacillati</taxon>
        <taxon>Bacillota</taxon>
        <taxon>Clostridia</taxon>
        <taxon>Lachnospirales</taxon>
        <taxon>Lachnospiraceae</taxon>
        <taxon>Blautia</taxon>
    </lineage>
</organism>
<dbReference type="InterPro" id="IPR010982">
    <property type="entry name" value="Lambda_DNA-bd_dom_sf"/>
</dbReference>
<reference evidence="2 3" key="1">
    <citation type="submission" date="2020-10" db="EMBL/GenBank/DDBJ databases">
        <title>Blautia liquoris sp.nov., isolated from the mud in a fermentation cellar used for the production of Chinese strong-flavoured liquor.</title>
        <authorList>
            <person name="Lu L."/>
        </authorList>
    </citation>
    <scope>NUCLEOTIDE SEQUENCE [LARGE SCALE GENOMIC DNA]</scope>
    <source>
        <strain evidence="2 3">LZLJ-3</strain>
    </source>
</reference>
<accession>A0A7M2RH62</accession>
<protein>
    <submittedName>
        <fullName evidence="2">HipA N-terminal domain-containing protein</fullName>
    </submittedName>
</protein>
<dbReference type="GO" id="GO:0003677">
    <property type="term" value="F:DNA binding"/>
    <property type="evidence" value="ECO:0007669"/>
    <property type="project" value="InterPro"/>
</dbReference>
<dbReference type="InterPro" id="IPR001387">
    <property type="entry name" value="Cro/C1-type_HTH"/>
</dbReference>
<name>A0A7M2RH62_9FIRM</name>
<dbReference type="PROSITE" id="PS50943">
    <property type="entry name" value="HTH_CROC1"/>
    <property type="match status" value="1"/>
</dbReference>
<dbReference type="CDD" id="cd00093">
    <property type="entry name" value="HTH_XRE"/>
    <property type="match status" value="1"/>
</dbReference>
<evidence type="ECO:0000259" key="1">
    <source>
        <dbReference type="PROSITE" id="PS50943"/>
    </source>
</evidence>
<gene>
    <name evidence="2" type="ORF">INP51_15785</name>
</gene>
<dbReference type="Gene3D" id="1.10.260.40">
    <property type="entry name" value="lambda repressor-like DNA-binding domains"/>
    <property type="match status" value="1"/>
</dbReference>